<evidence type="ECO:0000256" key="7">
    <source>
        <dbReference type="ARBA" id="ARBA00023002"/>
    </source>
</evidence>
<dbReference type="EC" id="1.14.13.168" evidence="9"/>
<keyword evidence="4" id="KW-0285">Flavoprotein</keyword>
<organism evidence="11 12">
    <name type="scientific">Olea europaea subsp. europaea</name>
    <dbReference type="NCBI Taxonomy" id="158383"/>
    <lineage>
        <taxon>Eukaryota</taxon>
        <taxon>Viridiplantae</taxon>
        <taxon>Streptophyta</taxon>
        <taxon>Embryophyta</taxon>
        <taxon>Tracheophyta</taxon>
        <taxon>Spermatophyta</taxon>
        <taxon>Magnoliopsida</taxon>
        <taxon>eudicotyledons</taxon>
        <taxon>Gunneridae</taxon>
        <taxon>Pentapetalae</taxon>
        <taxon>asterids</taxon>
        <taxon>lamiids</taxon>
        <taxon>Lamiales</taxon>
        <taxon>Oleaceae</taxon>
        <taxon>Oleeae</taxon>
        <taxon>Olea</taxon>
    </lineage>
</organism>
<sequence length="234" mass="26988">MQQEIVVLIVGGGPAGLATSACLNLQNIPNIVLEKEDCCASLWKKRSYDRLKLHLAKQFCELPHMPFPQNAPTFTSRTGFIQYLDNYASHFNVNPIYHRTVESASFDERERKWLVIVHVLTERILQLRILLLKFVPCDLVDDIILTLSKFKNGNYSDCGLQRPSKGPLYLKRITGRSPVIDVGTLDKSKHKKLRFIVLFRFFHPSVRSMEIAYNLLMGKRKVMMPLFLLLAWLK</sequence>
<evidence type="ECO:0000256" key="2">
    <source>
        <dbReference type="ARBA" id="ARBA00004814"/>
    </source>
</evidence>
<dbReference type="GO" id="GO:0050660">
    <property type="term" value="F:flavin adenine dinucleotide binding"/>
    <property type="evidence" value="ECO:0007669"/>
    <property type="project" value="TreeGrafter"/>
</dbReference>
<comment type="catalytic activity">
    <reaction evidence="10">
        <text>indole-3-pyruvate + NADPH + O2 + H(+) = (indol-3-yl)acetate + CO2 + NADP(+) + H2O</text>
        <dbReference type="Rhea" id="RHEA:34331"/>
        <dbReference type="ChEBI" id="CHEBI:15377"/>
        <dbReference type="ChEBI" id="CHEBI:15378"/>
        <dbReference type="ChEBI" id="CHEBI:15379"/>
        <dbReference type="ChEBI" id="CHEBI:16526"/>
        <dbReference type="ChEBI" id="CHEBI:17640"/>
        <dbReference type="ChEBI" id="CHEBI:30854"/>
        <dbReference type="ChEBI" id="CHEBI:57783"/>
        <dbReference type="ChEBI" id="CHEBI:58349"/>
        <dbReference type="EC" id="1.14.13.168"/>
    </reaction>
</comment>
<keyword evidence="11" id="KW-0503">Monooxygenase</keyword>
<reference evidence="11 12" key="1">
    <citation type="submission" date="2019-12" db="EMBL/GenBank/DDBJ databases">
        <authorList>
            <person name="Alioto T."/>
            <person name="Alioto T."/>
            <person name="Gomez Garrido J."/>
        </authorList>
    </citation>
    <scope>NUCLEOTIDE SEQUENCE [LARGE SCALE GENOMIC DNA]</scope>
</reference>
<evidence type="ECO:0000256" key="9">
    <source>
        <dbReference type="ARBA" id="ARBA00039148"/>
    </source>
</evidence>
<evidence type="ECO:0000256" key="8">
    <source>
        <dbReference type="ARBA" id="ARBA00023070"/>
    </source>
</evidence>
<keyword evidence="7" id="KW-0560">Oxidoreductase</keyword>
<dbReference type="AlphaFoldDB" id="A0A8S0UIL7"/>
<evidence type="ECO:0000313" key="11">
    <source>
        <dbReference type="EMBL" id="CAA3018127.1"/>
    </source>
</evidence>
<evidence type="ECO:0000256" key="10">
    <source>
        <dbReference type="ARBA" id="ARBA00047707"/>
    </source>
</evidence>
<evidence type="ECO:0000256" key="4">
    <source>
        <dbReference type="ARBA" id="ARBA00022630"/>
    </source>
</evidence>
<gene>
    <name evidence="11" type="ORF">OLEA9_A022417</name>
</gene>
<dbReference type="SUPFAM" id="SSF51905">
    <property type="entry name" value="FAD/NAD(P)-binding domain"/>
    <property type="match status" value="1"/>
</dbReference>
<keyword evidence="12" id="KW-1185">Reference proteome</keyword>
<dbReference type="GO" id="GO:0103075">
    <property type="term" value="F:indole-3-pyruvate monooxygenase activity"/>
    <property type="evidence" value="ECO:0007669"/>
    <property type="project" value="UniProtKB-EC"/>
</dbReference>
<evidence type="ECO:0000256" key="5">
    <source>
        <dbReference type="ARBA" id="ARBA00022827"/>
    </source>
</evidence>
<dbReference type="InterPro" id="IPR050982">
    <property type="entry name" value="Auxin_biosynth/cation_transpt"/>
</dbReference>
<evidence type="ECO:0000256" key="6">
    <source>
        <dbReference type="ARBA" id="ARBA00022857"/>
    </source>
</evidence>
<dbReference type="PANTHER" id="PTHR43539">
    <property type="entry name" value="FLAVIN-BINDING MONOOXYGENASE-LIKE PROTEIN (AFU_ORTHOLOGUE AFUA_4G09220)"/>
    <property type="match status" value="1"/>
</dbReference>
<feature type="non-terminal residue" evidence="11">
    <location>
        <position position="1"/>
    </location>
</feature>
<protein>
    <recommendedName>
        <fullName evidence="9">indole-3-pyruvate monooxygenase</fullName>
        <ecNumber evidence="9">1.14.13.168</ecNumber>
    </recommendedName>
</protein>
<dbReference type="PANTHER" id="PTHR43539:SF9">
    <property type="entry name" value="INDOLE-3-PYRUVATE MONOOXYGENASE YUCCA11-RELATED"/>
    <property type="match status" value="1"/>
</dbReference>
<comment type="pathway">
    <text evidence="2">Plant hormone metabolism; auxin biosynthesis.</text>
</comment>
<evidence type="ECO:0000256" key="3">
    <source>
        <dbReference type="ARBA" id="ARBA00009183"/>
    </source>
</evidence>
<dbReference type="InterPro" id="IPR036188">
    <property type="entry name" value="FAD/NAD-bd_sf"/>
</dbReference>
<accession>A0A8S0UIL7</accession>
<name>A0A8S0UIL7_OLEEU</name>
<comment type="similarity">
    <text evidence="3">Belongs to the FMO family.</text>
</comment>
<evidence type="ECO:0000256" key="1">
    <source>
        <dbReference type="ARBA" id="ARBA00001974"/>
    </source>
</evidence>
<dbReference type="Gene3D" id="3.50.50.60">
    <property type="entry name" value="FAD/NAD(P)-binding domain"/>
    <property type="match status" value="1"/>
</dbReference>
<dbReference type="OrthoDB" id="66881at2759"/>
<keyword evidence="8" id="KW-0073">Auxin biosynthesis</keyword>
<dbReference type="Gramene" id="OE9A022417T1">
    <property type="protein sequence ID" value="OE9A022417C1"/>
    <property type="gene ID" value="OE9A022417"/>
</dbReference>
<comment type="cofactor">
    <cofactor evidence="1">
        <name>FAD</name>
        <dbReference type="ChEBI" id="CHEBI:57692"/>
    </cofactor>
</comment>
<dbReference type="GO" id="GO:0009851">
    <property type="term" value="P:auxin biosynthetic process"/>
    <property type="evidence" value="ECO:0007669"/>
    <property type="project" value="UniProtKB-KW"/>
</dbReference>
<proteinExistence type="inferred from homology"/>
<dbReference type="Proteomes" id="UP000594638">
    <property type="component" value="Unassembled WGS sequence"/>
</dbReference>
<keyword evidence="5" id="KW-0274">FAD</keyword>
<comment type="caution">
    <text evidence="11">The sequence shown here is derived from an EMBL/GenBank/DDBJ whole genome shotgun (WGS) entry which is preliminary data.</text>
</comment>
<keyword evidence="6" id="KW-0521">NADP</keyword>
<evidence type="ECO:0000313" key="12">
    <source>
        <dbReference type="Proteomes" id="UP000594638"/>
    </source>
</evidence>
<dbReference type="EMBL" id="CACTIH010007786">
    <property type="protein sequence ID" value="CAA3018127.1"/>
    <property type="molecule type" value="Genomic_DNA"/>
</dbReference>